<sequence length="167" mass="17998">MRKIMTTKTNPLNSVRRIVLVLGAVFALVAAGGVGAAAENFMRDADADNAVAIRGCVIRFDERDAEGNTVPRIHANSSHYCVGVTEVTIENGDLVVYSNTVGPIVSLAVSPDESLAKLGFTCGGSGGGHRTAVRCYDRDGVKVDADSPRMYGQYNNLWLTWFTWQDD</sequence>
<organism evidence="1 2">
    <name type="scientific">Parenemella sanctibonifatiensis</name>
    <dbReference type="NCBI Taxonomy" id="2016505"/>
    <lineage>
        <taxon>Bacteria</taxon>
        <taxon>Bacillati</taxon>
        <taxon>Actinomycetota</taxon>
        <taxon>Actinomycetes</taxon>
        <taxon>Propionibacteriales</taxon>
        <taxon>Propionibacteriaceae</taxon>
        <taxon>Parenemella</taxon>
    </lineage>
</organism>
<comment type="caution">
    <text evidence="1">The sequence shown here is derived from an EMBL/GenBank/DDBJ whole genome shotgun (WGS) entry which is preliminary data.</text>
</comment>
<proteinExistence type="predicted"/>
<evidence type="ECO:0000313" key="2">
    <source>
        <dbReference type="Proteomes" id="UP000216300"/>
    </source>
</evidence>
<name>A0A255EH39_9ACTN</name>
<reference evidence="1 2" key="1">
    <citation type="submission" date="2017-07" db="EMBL/GenBank/DDBJ databases">
        <title>Draft whole genome sequences of clinical Proprionibacteriaceae strains.</title>
        <authorList>
            <person name="Bernier A.-M."/>
            <person name="Bernard K."/>
            <person name="Domingo M.-C."/>
        </authorList>
    </citation>
    <scope>NUCLEOTIDE SEQUENCE [LARGE SCALE GENOMIC DNA]</scope>
    <source>
        <strain evidence="1 2">NML 150081</strain>
    </source>
</reference>
<protein>
    <submittedName>
        <fullName evidence="1">Uncharacterized protein</fullName>
    </submittedName>
</protein>
<dbReference type="EMBL" id="NMVJ01000006">
    <property type="protein sequence ID" value="OYN90858.1"/>
    <property type="molecule type" value="Genomic_DNA"/>
</dbReference>
<gene>
    <name evidence="1" type="ORF">CGZ91_05005</name>
</gene>
<dbReference type="Proteomes" id="UP000216300">
    <property type="component" value="Unassembled WGS sequence"/>
</dbReference>
<keyword evidence="2" id="KW-1185">Reference proteome</keyword>
<evidence type="ECO:0000313" key="1">
    <source>
        <dbReference type="EMBL" id="OYN90858.1"/>
    </source>
</evidence>
<dbReference type="AlphaFoldDB" id="A0A255EH39"/>
<accession>A0A255EH39</accession>